<feature type="signal peptide" evidence="1">
    <location>
        <begin position="1"/>
        <end position="18"/>
    </location>
</feature>
<keyword evidence="3" id="KW-1185">Reference proteome</keyword>
<dbReference type="Proteomes" id="UP000620124">
    <property type="component" value="Unassembled WGS sequence"/>
</dbReference>
<proteinExistence type="predicted"/>
<dbReference type="PROSITE" id="PS51257">
    <property type="entry name" value="PROKAR_LIPOPROTEIN"/>
    <property type="match status" value="1"/>
</dbReference>
<feature type="chain" id="PRO_5034199776" evidence="1">
    <location>
        <begin position="19"/>
        <end position="107"/>
    </location>
</feature>
<protein>
    <submittedName>
        <fullName evidence="2">Maltose permease</fullName>
    </submittedName>
</protein>
<organism evidence="2 3">
    <name type="scientific">Mycena venus</name>
    <dbReference type="NCBI Taxonomy" id="2733690"/>
    <lineage>
        <taxon>Eukaryota</taxon>
        <taxon>Fungi</taxon>
        <taxon>Dikarya</taxon>
        <taxon>Basidiomycota</taxon>
        <taxon>Agaricomycotina</taxon>
        <taxon>Agaricomycetes</taxon>
        <taxon>Agaricomycetidae</taxon>
        <taxon>Agaricales</taxon>
        <taxon>Marasmiineae</taxon>
        <taxon>Mycenaceae</taxon>
        <taxon>Mycena</taxon>
    </lineage>
</organism>
<gene>
    <name evidence="2" type="ORF">MVEN_00364700</name>
</gene>
<dbReference type="EMBL" id="JACAZI010000003">
    <property type="protein sequence ID" value="KAF7364941.1"/>
    <property type="molecule type" value="Genomic_DNA"/>
</dbReference>
<evidence type="ECO:0000313" key="2">
    <source>
        <dbReference type="EMBL" id="KAF7364941.1"/>
    </source>
</evidence>
<sequence>MRPTILVLVAASALSAMAGSCTSGLSYCGRSLLHIGNYINQIERAIADAHTDPEHFMDTLFHCMFSNDGEIKVQKDCGPGKCHDSGAGKSDYCVSGMRFALVEQYAE</sequence>
<evidence type="ECO:0000313" key="3">
    <source>
        <dbReference type="Proteomes" id="UP000620124"/>
    </source>
</evidence>
<evidence type="ECO:0000256" key="1">
    <source>
        <dbReference type="SAM" id="SignalP"/>
    </source>
</evidence>
<dbReference type="OrthoDB" id="2875167at2759"/>
<keyword evidence="1" id="KW-0732">Signal</keyword>
<dbReference type="AlphaFoldDB" id="A0A8H6YVA0"/>
<comment type="caution">
    <text evidence="2">The sequence shown here is derived from an EMBL/GenBank/DDBJ whole genome shotgun (WGS) entry which is preliminary data.</text>
</comment>
<name>A0A8H6YVA0_9AGAR</name>
<reference evidence="2" key="1">
    <citation type="submission" date="2020-05" db="EMBL/GenBank/DDBJ databases">
        <title>Mycena genomes resolve the evolution of fungal bioluminescence.</title>
        <authorList>
            <person name="Tsai I.J."/>
        </authorList>
    </citation>
    <scope>NUCLEOTIDE SEQUENCE</scope>
    <source>
        <strain evidence="2">CCC161011</strain>
    </source>
</reference>
<accession>A0A8H6YVA0</accession>